<keyword evidence="2" id="KW-1185">Reference proteome</keyword>
<dbReference type="Proteomes" id="UP000054564">
    <property type="component" value="Unassembled WGS sequence"/>
</dbReference>
<evidence type="ECO:0000313" key="1">
    <source>
        <dbReference type="EMBL" id="KNF05088.1"/>
    </source>
</evidence>
<accession>A0A0L0W0N9</accession>
<organism evidence="1 2">
    <name type="scientific">Puccinia striiformis f. sp. tritici PST-78</name>
    <dbReference type="NCBI Taxonomy" id="1165861"/>
    <lineage>
        <taxon>Eukaryota</taxon>
        <taxon>Fungi</taxon>
        <taxon>Dikarya</taxon>
        <taxon>Basidiomycota</taxon>
        <taxon>Pucciniomycotina</taxon>
        <taxon>Pucciniomycetes</taxon>
        <taxon>Pucciniales</taxon>
        <taxon>Pucciniaceae</taxon>
        <taxon>Puccinia</taxon>
    </lineage>
</organism>
<proteinExistence type="predicted"/>
<dbReference type="EMBL" id="AJIL01000009">
    <property type="protein sequence ID" value="KNF05088.1"/>
    <property type="molecule type" value="Genomic_DNA"/>
</dbReference>
<sequence length="279" mass="32876">MFLQTRALVVYGAILTLFTGTATTFPRRMEPVVFEGATDFITAKGSKIYTHTDLNSIPAGSDESGLTLMQFRAHAGREMRVDSEDMDRFVNHWLSRDTYMLIEYMSDRFTFRALYEDLLEWLHLQQKTNDKIAKVWEALLKKVNKTSELKSEMESKMSLLNFHISLMRGEDLTDAEKQEFVNWKLAKLWRSQYADTAKLKIPGLLKDYMAWAKVDEKLKDNVYVLAWHNSNNKKSEISRKLVEGLNQSWWHWRSILRVMQDLWEKFIKMTERKPRSDKS</sequence>
<reference evidence="2" key="1">
    <citation type="submission" date="2014-03" db="EMBL/GenBank/DDBJ databases">
        <title>The Genome Sequence of Puccinia striiformis f. sp. tritici PST-78.</title>
        <authorList>
            <consortium name="The Broad Institute Genome Sequencing Platform"/>
            <person name="Cuomo C."/>
            <person name="Hulbert S."/>
            <person name="Chen X."/>
            <person name="Walker B."/>
            <person name="Young S.K."/>
            <person name="Zeng Q."/>
            <person name="Gargeya S."/>
            <person name="Fitzgerald M."/>
            <person name="Haas B."/>
            <person name="Abouelleil A."/>
            <person name="Alvarado L."/>
            <person name="Arachchi H.M."/>
            <person name="Berlin A.M."/>
            <person name="Chapman S.B."/>
            <person name="Goldberg J."/>
            <person name="Griggs A."/>
            <person name="Gujja S."/>
            <person name="Hansen M."/>
            <person name="Howarth C."/>
            <person name="Imamovic A."/>
            <person name="Larimer J."/>
            <person name="McCowan C."/>
            <person name="Montmayeur A."/>
            <person name="Murphy C."/>
            <person name="Neiman D."/>
            <person name="Pearson M."/>
            <person name="Priest M."/>
            <person name="Roberts A."/>
            <person name="Saif S."/>
            <person name="Shea T."/>
            <person name="Sisk P."/>
            <person name="Sykes S."/>
            <person name="Wortman J."/>
            <person name="Nusbaum C."/>
            <person name="Birren B."/>
        </authorList>
    </citation>
    <scope>NUCLEOTIDE SEQUENCE [LARGE SCALE GENOMIC DNA]</scope>
    <source>
        <strain evidence="2">race PST-78</strain>
    </source>
</reference>
<protein>
    <submittedName>
        <fullName evidence="1">Uncharacterized protein</fullName>
    </submittedName>
</protein>
<name>A0A0L0W0N9_9BASI</name>
<dbReference type="AlphaFoldDB" id="A0A0L0W0N9"/>
<gene>
    <name evidence="1" type="ORF">PSTG_01720</name>
</gene>
<comment type="caution">
    <text evidence="1">The sequence shown here is derived from an EMBL/GenBank/DDBJ whole genome shotgun (WGS) entry which is preliminary data.</text>
</comment>
<evidence type="ECO:0000313" key="2">
    <source>
        <dbReference type="Proteomes" id="UP000054564"/>
    </source>
</evidence>